<evidence type="ECO:0000313" key="3">
    <source>
        <dbReference type="EMBL" id="KAF1839337.1"/>
    </source>
</evidence>
<proteinExistence type="predicted"/>
<feature type="coiled-coil region" evidence="1">
    <location>
        <begin position="176"/>
        <end position="203"/>
    </location>
</feature>
<feature type="compositionally biased region" description="Basic and acidic residues" evidence="2">
    <location>
        <begin position="12"/>
        <end position="25"/>
    </location>
</feature>
<dbReference type="OrthoDB" id="3797115at2759"/>
<feature type="compositionally biased region" description="Polar residues" evidence="2">
    <location>
        <begin position="1"/>
        <end position="11"/>
    </location>
</feature>
<dbReference type="EMBL" id="ML975245">
    <property type="protein sequence ID" value="KAF1839337.1"/>
    <property type="molecule type" value="Genomic_DNA"/>
</dbReference>
<protein>
    <submittedName>
        <fullName evidence="3">Uncharacterized protein</fullName>
    </submittedName>
</protein>
<feature type="region of interest" description="Disordered" evidence="2">
    <location>
        <begin position="1"/>
        <end position="33"/>
    </location>
</feature>
<keyword evidence="1" id="KW-0175">Coiled coil</keyword>
<evidence type="ECO:0000256" key="1">
    <source>
        <dbReference type="SAM" id="Coils"/>
    </source>
</evidence>
<feature type="coiled-coil region" evidence="1">
    <location>
        <begin position="330"/>
        <end position="428"/>
    </location>
</feature>
<dbReference type="Proteomes" id="UP000800040">
    <property type="component" value="Unassembled WGS sequence"/>
</dbReference>
<reference evidence="3" key="1">
    <citation type="submission" date="2020-01" db="EMBL/GenBank/DDBJ databases">
        <authorList>
            <consortium name="DOE Joint Genome Institute"/>
            <person name="Haridas S."/>
            <person name="Albert R."/>
            <person name="Binder M."/>
            <person name="Bloem J."/>
            <person name="Labutti K."/>
            <person name="Salamov A."/>
            <person name="Andreopoulos B."/>
            <person name="Baker S.E."/>
            <person name="Barry K."/>
            <person name="Bills G."/>
            <person name="Bluhm B.H."/>
            <person name="Cannon C."/>
            <person name="Castanera R."/>
            <person name="Culley D.E."/>
            <person name="Daum C."/>
            <person name="Ezra D."/>
            <person name="Gonzalez J.B."/>
            <person name="Henrissat B."/>
            <person name="Kuo A."/>
            <person name="Liang C."/>
            <person name="Lipzen A."/>
            <person name="Lutzoni F."/>
            <person name="Magnuson J."/>
            <person name="Mondo S."/>
            <person name="Nolan M."/>
            <person name="Ohm R."/>
            <person name="Pangilinan J."/>
            <person name="Park H.-J."/>
            <person name="Ramirez L."/>
            <person name="Alfaro M."/>
            <person name="Sun H."/>
            <person name="Tritt A."/>
            <person name="Yoshinaga Y."/>
            <person name="Zwiers L.-H."/>
            <person name="Turgeon B.G."/>
            <person name="Goodwin S.B."/>
            <person name="Spatafora J.W."/>
            <person name="Crous P.W."/>
            <person name="Grigoriev I.V."/>
        </authorList>
    </citation>
    <scope>NUCLEOTIDE SEQUENCE</scope>
    <source>
        <strain evidence="3">P77</strain>
    </source>
</reference>
<evidence type="ECO:0000256" key="2">
    <source>
        <dbReference type="SAM" id="MobiDB-lite"/>
    </source>
</evidence>
<dbReference type="AlphaFoldDB" id="A0A6A5KSV7"/>
<gene>
    <name evidence="3" type="ORF">BDW02DRAFT_611323</name>
</gene>
<sequence>MDSARNVSGNSSRDDETNELKERLDNMTVRENQPVQEVATQKTMLQAKSDEIFKLTGQVSKKGREMKALEDKMIELRQQTNKQVSDLTANFEREKKRWLKQEQASQEAIVGLQTEMTASDVETTNLHDQIAEVKRHLGDAQAEIKATRDTANRSQTLSGAQTPDAAAPETFEFLLVPALKTRIQNLEAENSRLKNMHKDSDCEEISMLLFQQLRDAQDLQAAAEAETEGLRHLQTANTQLTEQHVADTVHIKKLVQEKQQVQEKAKKFEDELSTLMADRHLDRSAFGGDNPTVLGSQNQTLDLSGISASSATSPISSTYAKAEIKAAQRLKAAEVQVVFLQDEVAVLQGDKYRLESQFEELDEAYFELQGKNRVLREENERLTAENEALHAEVFSKTKALRVQSEQHAQNLLDKAAEIERIFKLKEEEKHNLGFSPIQCLTSDSVERKNMGSSFSNIQTQPTSPRIPPPTTNHNISPALRHHLNVLGESIMSLSAPTASAISQRPNVALSITIKPSAKRSWALLRHVQSAISSTSSLDVHGPKELVRQFVASMDEVAQEYASSTALSEQLQKVNGQLLKEIEGLSQQLKNRPKCVNTEHLALKDELEAKEVQYQMQALMLAQQSKRNSKG</sequence>
<keyword evidence="4" id="KW-1185">Reference proteome</keyword>
<name>A0A6A5KSV7_9PLEO</name>
<organism evidence="3 4">
    <name type="scientific">Decorospora gaudefroyi</name>
    <dbReference type="NCBI Taxonomy" id="184978"/>
    <lineage>
        <taxon>Eukaryota</taxon>
        <taxon>Fungi</taxon>
        <taxon>Dikarya</taxon>
        <taxon>Ascomycota</taxon>
        <taxon>Pezizomycotina</taxon>
        <taxon>Dothideomycetes</taxon>
        <taxon>Pleosporomycetidae</taxon>
        <taxon>Pleosporales</taxon>
        <taxon>Pleosporineae</taxon>
        <taxon>Pleosporaceae</taxon>
        <taxon>Decorospora</taxon>
    </lineage>
</organism>
<accession>A0A6A5KSV7</accession>
<feature type="coiled-coil region" evidence="1">
    <location>
        <begin position="251"/>
        <end position="278"/>
    </location>
</feature>
<feature type="coiled-coil region" evidence="1">
    <location>
        <begin position="59"/>
        <end position="97"/>
    </location>
</feature>
<evidence type="ECO:0000313" key="4">
    <source>
        <dbReference type="Proteomes" id="UP000800040"/>
    </source>
</evidence>